<organism evidence="2 3">
    <name type="scientific">Thermococcus pacificus</name>
    <dbReference type="NCBI Taxonomy" id="71998"/>
    <lineage>
        <taxon>Archaea</taxon>
        <taxon>Methanobacteriati</taxon>
        <taxon>Methanobacteriota</taxon>
        <taxon>Thermococci</taxon>
        <taxon>Thermococcales</taxon>
        <taxon>Thermococcaceae</taxon>
        <taxon>Thermococcus</taxon>
    </lineage>
</organism>
<gene>
    <name evidence="2" type="ORF">A3L08_05325</name>
</gene>
<evidence type="ECO:0000313" key="2">
    <source>
        <dbReference type="EMBL" id="ASJ06778.1"/>
    </source>
</evidence>
<evidence type="ECO:0000256" key="1">
    <source>
        <dbReference type="SAM" id="Phobius"/>
    </source>
</evidence>
<keyword evidence="3" id="KW-1185">Reference proteome</keyword>
<dbReference type="Proteomes" id="UP000197418">
    <property type="component" value="Chromosome"/>
</dbReference>
<dbReference type="RefSeq" id="WP_088854029.1">
    <property type="nucleotide sequence ID" value="NZ_CP015102.1"/>
</dbReference>
<sequence>MIEYVWLVAGILGVVSALLDLKAEESREETLKDLFLGTGFLLWYFRRDVLGSIFILAAVLVYLPELRKKWIRWRHG</sequence>
<keyword evidence="1" id="KW-0812">Transmembrane</keyword>
<keyword evidence="1" id="KW-1133">Transmembrane helix</keyword>
<feature type="transmembrane region" description="Helical" evidence="1">
    <location>
        <begin position="41"/>
        <end position="63"/>
    </location>
</feature>
<dbReference type="OrthoDB" id="90142at2157"/>
<keyword evidence="1" id="KW-0472">Membrane</keyword>
<dbReference type="KEGG" id="tpaf:A3L08_05325"/>
<protein>
    <submittedName>
        <fullName evidence="2">Uncharacterized protein</fullName>
    </submittedName>
</protein>
<dbReference type="EMBL" id="CP015102">
    <property type="protein sequence ID" value="ASJ06778.1"/>
    <property type="molecule type" value="Genomic_DNA"/>
</dbReference>
<reference evidence="2 3" key="1">
    <citation type="submission" date="2016-04" db="EMBL/GenBank/DDBJ databases">
        <title>Complete genome sequence of Thermococcus pacificus type strain P4.</title>
        <authorList>
            <person name="Oger P.M."/>
        </authorList>
    </citation>
    <scope>NUCLEOTIDE SEQUENCE [LARGE SCALE GENOMIC DNA]</scope>
    <source>
        <strain evidence="2 3">P-4</strain>
    </source>
</reference>
<name>A0A218P7M7_9EURY</name>
<dbReference type="AlphaFoldDB" id="A0A218P7M7"/>
<evidence type="ECO:0000313" key="3">
    <source>
        <dbReference type="Proteomes" id="UP000197418"/>
    </source>
</evidence>
<proteinExistence type="predicted"/>
<accession>A0A218P7M7</accession>
<dbReference type="GeneID" id="33315669"/>